<reference evidence="1" key="2">
    <citation type="journal article" date="2023" name="IMA Fungus">
        <title>Comparative genomic study of the Penicillium genus elucidates a diverse pangenome and 15 lateral gene transfer events.</title>
        <authorList>
            <person name="Petersen C."/>
            <person name="Sorensen T."/>
            <person name="Nielsen M.R."/>
            <person name="Sondergaard T.E."/>
            <person name="Sorensen J.L."/>
            <person name="Fitzpatrick D.A."/>
            <person name="Frisvad J.C."/>
            <person name="Nielsen K.L."/>
        </authorList>
    </citation>
    <scope>NUCLEOTIDE SEQUENCE</scope>
    <source>
        <strain evidence="1">IBT 22155</strain>
    </source>
</reference>
<dbReference type="AlphaFoldDB" id="A0A9W9H9K8"/>
<proteinExistence type="predicted"/>
<sequence>MPLSYTRRYMIMLDLSPQLDNIEYSLIQTCSTASEAQEVFMVLTCNSAEVTMANGDEGRHLIGRPVKR</sequence>
<accession>A0A9W9H9K8</accession>
<evidence type="ECO:0000313" key="2">
    <source>
        <dbReference type="Proteomes" id="UP001149079"/>
    </source>
</evidence>
<gene>
    <name evidence="1" type="ORF">N7515_001382</name>
</gene>
<dbReference type="Proteomes" id="UP001149079">
    <property type="component" value="Unassembled WGS sequence"/>
</dbReference>
<name>A0A9W9H9K8_9EURO</name>
<dbReference type="EMBL" id="JAPQKL010000002">
    <property type="protein sequence ID" value="KAJ5142595.1"/>
    <property type="molecule type" value="Genomic_DNA"/>
</dbReference>
<dbReference type="GeneID" id="81401296"/>
<evidence type="ECO:0000313" key="1">
    <source>
        <dbReference type="EMBL" id="KAJ5142595.1"/>
    </source>
</evidence>
<keyword evidence="2" id="KW-1185">Reference proteome</keyword>
<comment type="caution">
    <text evidence="1">The sequence shown here is derived from an EMBL/GenBank/DDBJ whole genome shotgun (WGS) entry which is preliminary data.</text>
</comment>
<dbReference type="RefSeq" id="XP_056524239.1">
    <property type="nucleotide sequence ID" value="XM_056662126.1"/>
</dbReference>
<reference evidence="1" key="1">
    <citation type="submission" date="2022-11" db="EMBL/GenBank/DDBJ databases">
        <authorList>
            <person name="Petersen C."/>
        </authorList>
    </citation>
    <scope>NUCLEOTIDE SEQUENCE</scope>
    <source>
        <strain evidence="1">IBT 22155</strain>
    </source>
</reference>
<organism evidence="1 2">
    <name type="scientific">Penicillium bovifimosum</name>
    <dbReference type="NCBI Taxonomy" id="126998"/>
    <lineage>
        <taxon>Eukaryota</taxon>
        <taxon>Fungi</taxon>
        <taxon>Dikarya</taxon>
        <taxon>Ascomycota</taxon>
        <taxon>Pezizomycotina</taxon>
        <taxon>Eurotiomycetes</taxon>
        <taxon>Eurotiomycetidae</taxon>
        <taxon>Eurotiales</taxon>
        <taxon>Aspergillaceae</taxon>
        <taxon>Penicillium</taxon>
    </lineage>
</organism>
<protein>
    <submittedName>
        <fullName evidence="1">Uncharacterized protein</fullName>
    </submittedName>
</protein>